<evidence type="ECO:0000313" key="1">
    <source>
        <dbReference type="EMBL" id="DAD66766.1"/>
    </source>
</evidence>
<sequence length="113" mass="12846">MSVDELRDLIDGKTLSDIIQYCELNGKSPLDVVNKTLKDNLIIMKYGDKPPMFIEQPKTVPLEEKPIVLAKEIVSIVEKEPVLVDTPLEIPDVLPVFQEETPPKRKKRPLNVK</sequence>
<accession>A0A8S5LA38</accession>
<dbReference type="EMBL" id="BK014662">
    <property type="protein sequence ID" value="DAD66766.1"/>
    <property type="molecule type" value="Genomic_DNA"/>
</dbReference>
<organism evidence="1">
    <name type="scientific">Myoviridae sp. ctPuP5</name>
    <dbReference type="NCBI Taxonomy" id="2823543"/>
    <lineage>
        <taxon>Viruses</taxon>
        <taxon>Duplodnaviria</taxon>
        <taxon>Heunggongvirae</taxon>
        <taxon>Uroviricota</taxon>
        <taxon>Caudoviricetes</taxon>
    </lineage>
</organism>
<reference evidence="1" key="1">
    <citation type="journal article" date="2021" name="Proc. Natl. Acad. Sci. U.S.A.">
        <title>A Catalog of Tens of Thousands of Viruses from Human Metagenomes Reveals Hidden Associations with Chronic Diseases.</title>
        <authorList>
            <person name="Tisza M.J."/>
            <person name="Buck C.B."/>
        </authorList>
    </citation>
    <scope>NUCLEOTIDE SEQUENCE</scope>
    <source>
        <strain evidence="1">CtPuP5</strain>
    </source>
</reference>
<proteinExistence type="predicted"/>
<protein>
    <submittedName>
        <fullName evidence="1">Uncharacterized protein</fullName>
    </submittedName>
</protein>
<name>A0A8S5LA38_9CAUD</name>